<dbReference type="EMBL" id="HBGZ01033566">
    <property type="protein sequence ID" value="CAD9632724.1"/>
    <property type="molecule type" value="Transcribed_RNA"/>
</dbReference>
<sequence>MAQESQNNNNIMTNLSDYELQRLEKIKRNEKRLAELGLDKAKQNLKRSATAAKMQSRKKKKRAAAAKVASPPQRSSRRLKRQPVLFEPLMDDEIIRKIDSSSSSKKKKVARTTKFRCEIPMDLKRSPLSEKEKDLINKKMEEDFLGKFEDYLTEVDELSTQNKRNVIRQITKLHTGEGITYESKAYGWPEGCYFMKGKVIGPTDDIIHLMEIAQTCEDDWGQDHGNGWLLRHPLKKLYMFQQYHLR</sequence>
<proteinExistence type="predicted"/>
<gene>
    <name evidence="2" type="ORF">SMAR0320_LOCUS24068</name>
</gene>
<evidence type="ECO:0000256" key="1">
    <source>
        <dbReference type="SAM" id="MobiDB-lite"/>
    </source>
</evidence>
<protein>
    <submittedName>
        <fullName evidence="2">Uncharacterized protein</fullName>
    </submittedName>
</protein>
<organism evidence="2">
    <name type="scientific">Skeletonema marinoi</name>
    <dbReference type="NCBI Taxonomy" id="267567"/>
    <lineage>
        <taxon>Eukaryota</taxon>
        <taxon>Sar</taxon>
        <taxon>Stramenopiles</taxon>
        <taxon>Ochrophyta</taxon>
        <taxon>Bacillariophyta</taxon>
        <taxon>Coscinodiscophyceae</taxon>
        <taxon>Thalassiosirophycidae</taxon>
        <taxon>Thalassiosirales</taxon>
        <taxon>Skeletonemataceae</taxon>
        <taxon>Skeletonema</taxon>
        <taxon>Skeletonema marinoi-dohrnii complex</taxon>
    </lineage>
</organism>
<accession>A0A7S2Q4P1</accession>
<feature type="region of interest" description="Disordered" evidence="1">
    <location>
        <begin position="36"/>
        <end position="82"/>
    </location>
</feature>
<reference evidence="2" key="1">
    <citation type="submission" date="2021-01" db="EMBL/GenBank/DDBJ databases">
        <authorList>
            <person name="Corre E."/>
            <person name="Pelletier E."/>
            <person name="Niang G."/>
            <person name="Scheremetjew M."/>
            <person name="Finn R."/>
            <person name="Kale V."/>
            <person name="Holt S."/>
            <person name="Cochrane G."/>
            <person name="Meng A."/>
            <person name="Brown T."/>
            <person name="Cohen L."/>
        </authorList>
    </citation>
    <scope>NUCLEOTIDE SEQUENCE</scope>
    <source>
        <strain evidence="2">SM1012Den-03</strain>
    </source>
</reference>
<dbReference type="AlphaFoldDB" id="A0A7S2Q4P1"/>
<name>A0A7S2Q4P1_9STRA</name>
<evidence type="ECO:0000313" key="2">
    <source>
        <dbReference type="EMBL" id="CAD9632724.1"/>
    </source>
</evidence>
<feature type="compositionally biased region" description="Basic residues" evidence="1">
    <location>
        <begin position="55"/>
        <end position="64"/>
    </location>
</feature>